<proteinExistence type="predicted"/>
<evidence type="ECO:0000313" key="3">
    <source>
        <dbReference type="Proteomes" id="UP000652761"/>
    </source>
</evidence>
<accession>A0A843VI98</accession>
<gene>
    <name evidence="2" type="ORF">Taro_026012</name>
</gene>
<evidence type="ECO:0000256" key="1">
    <source>
        <dbReference type="SAM" id="MobiDB-lite"/>
    </source>
</evidence>
<dbReference type="Proteomes" id="UP000652761">
    <property type="component" value="Unassembled WGS sequence"/>
</dbReference>
<comment type="caution">
    <text evidence="2">The sequence shown here is derived from an EMBL/GenBank/DDBJ whole genome shotgun (WGS) entry which is preliminary data.</text>
</comment>
<protein>
    <submittedName>
        <fullName evidence="2">Uncharacterized protein</fullName>
    </submittedName>
</protein>
<organism evidence="2 3">
    <name type="scientific">Colocasia esculenta</name>
    <name type="common">Wild taro</name>
    <name type="synonym">Arum esculentum</name>
    <dbReference type="NCBI Taxonomy" id="4460"/>
    <lineage>
        <taxon>Eukaryota</taxon>
        <taxon>Viridiplantae</taxon>
        <taxon>Streptophyta</taxon>
        <taxon>Embryophyta</taxon>
        <taxon>Tracheophyta</taxon>
        <taxon>Spermatophyta</taxon>
        <taxon>Magnoliopsida</taxon>
        <taxon>Liliopsida</taxon>
        <taxon>Araceae</taxon>
        <taxon>Aroideae</taxon>
        <taxon>Colocasieae</taxon>
        <taxon>Colocasia</taxon>
    </lineage>
</organism>
<sequence>MVVRTVALSLLQSSRGWTGTPSSSLLFPGETSQQWQGARQAEETGRQQSGVCREVHSRTETRPEVGCDGTHVYHLERGRGEGHRLGQRDLAASTAAAATGKSLLQVAVVVQLPLRPAQAVPAAPGFARSLGSCLLAGAIGAGSRSASPGLQSSQSSRELSRVVRRQFTAPVRLLSSDRARARQRRRGVGGVGRLTRHRHRCIGIHLVKHSPAPQGGVVLK</sequence>
<keyword evidence="3" id="KW-1185">Reference proteome</keyword>
<reference evidence="2" key="1">
    <citation type="submission" date="2017-07" db="EMBL/GenBank/DDBJ databases">
        <title>Taro Niue Genome Assembly and Annotation.</title>
        <authorList>
            <person name="Atibalentja N."/>
            <person name="Keating K."/>
            <person name="Fields C.J."/>
        </authorList>
    </citation>
    <scope>NUCLEOTIDE SEQUENCE</scope>
    <source>
        <strain evidence="2">Niue_2</strain>
        <tissue evidence="2">Leaf</tissue>
    </source>
</reference>
<dbReference type="AlphaFoldDB" id="A0A843VI98"/>
<feature type="region of interest" description="Disordered" evidence="1">
    <location>
        <begin position="15"/>
        <end position="57"/>
    </location>
</feature>
<evidence type="ECO:0000313" key="2">
    <source>
        <dbReference type="EMBL" id="MQL93370.1"/>
    </source>
</evidence>
<feature type="compositionally biased region" description="Polar residues" evidence="1">
    <location>
        <begin position="15"/>
        <end position="37"/>
    </location>
</feature>
<name>A0A843VI98_COLES</name>
<dbReference type="EMBL" id="NMUH01001554">
    <property type="protein sequence ID" value="MQL93370.1"/>
    <property type="molecule type" value="Genomic_DNA"/>
</dbReference>